<gene>
    <name evidence="6" type="ORF">LC_TR13251_c0_g1_i1_g.45990</name>
</gene>
<proteinExistence type="predicted"/>
<dbReference type="InterPro" id="IPR006564">
    <property type="entry name" value="Znf_PMZ"/>
</dbReference>
<feature type="region of interest" description="Disordered" evidence="4">
    <location>
        <begin position="131"/>
        <end position="260"/>
    </location>
</feature>
<keyword evidence="2" id="KW-0238">DNA-binding</keyword>
<organism evidence="6">
    <name type="scientific">Noccaea caerulescens</name>
    <name type="common">Alpine penny-cress</name>
    <name type="synonym">Thlaspi caerulescens</name>
    <dbReference type="NCBI Taxonomy" id="107243"/>
    <lineage>
        <taxon>Eukaryota</taxon>
        <taxon>Viridiplantae</taxon>
        <taxon>Streptophyta</taxon>
        <taxon>Embryophyta</taxon>
        <taxon>Tracheophyta</taxon>
        <taxon>Spermatophyta</taxon>
        <taxon>Magnoliopsida</taxon>
        <taxon>eudicotyledons</taxon>
        <taxon>Gunneridae</taxon>
        <taxon>Pentapetalae</taxon>
        <taxon>rosids</taxon>
        <taxon>malvids</taxon>
        <taxon>Brassicales</taxon>
        <taxon>Brassicaceae</taxon>
        <taxon>Coluteocarpeae</taxon>
        <taxon>Noccaea</taxon>
    </lineage>
</organism>
<dbReference type="EMBL" id="GEVK01020909">
    <property type="protein sequence ID" value="JAU31923.1"/>
    <property type="molecule type" value="Transcribed_RNA"/>
</dbReference>
<evidence type="ECO:0000256" key="2">
    <source>
        <dbReference type="ARBA" id="ARBA00023125"/>
    </source>
</evidence>
<dbReference type="GO" id="GO:0004803">
    <property type="term" value="F:transposase activity"/>
    <property type="evidence" value="ECO:0007669"/>
    <property type="project" value="InterPro"/>
</dbReference>
<evidence type="ECO:0000313" key="6">
    <source>
        <dbReference type="EMBL" id="JAU31923.1"/>
    </source>
</evidence>
<dbReference type="InterPro" id="IPR001207">
    <property type="entry name" value="Transposase_mutator"/>
</dbReference>
<dbReference type="InterPro" id="IPR018289">
    <property type="entry name" value="MULE_transposase_dom"/>
</dbReference>
<feature type="region of interest" description="Disordered" evidence="4">
    <location>
        <begin position="813"/>
        <end position="841"/>
    </location>
</feature>
<sequence>MSDDNEKLKVHIHYGGLMSKEGNKLCYRGGSIALEMLVDPDFLTFSIFEDFKKKGEELTGVEKLWYRLPNEELSEARSIWHEKDKKIIKMASEAKECREVYVYVEYSVSTQAIVADGANLANLVRENEGIDECLDDGDKADDEYGSEDENRDEEEESEQSDGEERDEDSEEEDRDEERLEETRQEKIRHEEGKVQSENENHILGEGGGDDPRFESLFALAEETPIVRGETTQPNVDDEDSDVEAETTLSTGEYPDSPEDTYEEWANWQKKDDRGRPLKRGKSKSEYDKPPYLWLMQTFSNGDEFKDQLLRYVLKTQYDVKLNKWQTEKFAAVCTHEKCSWRIYCSLEKPLRKWMVKVFENKHNHLPTGRARMLKQGTIARLFKEEARRWPEIRSSDIKDELMHRYKISVSIFKCRKARRIALDMVLDTQKEQFAKLWDYEAELIRSNKDVKTEIVTLEENGKQVFESFYMSFEPQRRTWKQYCRPLIGLDGAFLKWELKGEILSAVGRDAENRIYPIAWAVVRSETTKSWEWFVKRLKVDLDLKEGDGVTFISDKQKGLKTALATVLPNAEHRNCAKHVYGNWKKKYGDVDYKPYFWNVAYSKTVEEYNLHMEELRIYDREAHDDLVKAEPKTWCLAFFSNIARSANVCNSLPESFNRTIKGVRELSLIKMLETIRRQTMVRTARRFLKAKRCILPFPKKIGDILEANREDSKNCVVLTSSDNLFEVMLGDDSFEVSLRLRHCACRAWDLTGIPCSLAIRVINENHKQPENHMDYYYKTGVWIETYRDNIKPVNGELFWEKTGKEPIAVRGFRKMPGRPKKKRMKPAHESPSKPNIVTRGGRTITCGNCKQVGHNRGTCRNEAFMLQGPSRKRGRPRKIFEDEGSNSYPPKKRKVNQPQPSIPPSTPNQSQISLSPPSSTASQPSTRPQVASFIASASSNAPSERGRGRGRRGRPPGRLQARKKVTVPRGVGIYMCPFSNRVFECFGSHARDIGGGSSQGPN</sequence>
<evidence type="ECO:0000259" key="5">
    <source>
        <dbReference type="SMART" id="SM00575"/>
    </source>
</evidence>
<keyword evidence="1" id="KW-0815">Transposition</keyword>
<feature type="domain" description="Zinc finger PMZ-type" evidence="5">
    <location>
        <begin position="741"/>
        <end position="768"/>
    </location>
</feature>
<dbReference type="GO" id="GO:0003677">
    <property type="term" value="F:DNA binding"/>
    <property type="evidence" value="ECO:0007669"/>
    <property type="project" value="UniProtKB-KW"/>
</dbReference>
<dbReference type="SMART" id="SM00575">
    <property type="entry name" value="ZnF_PMZ"/>
    <property type="match status" value="1"/>
</dbReference>
<feature type="compositionally biased region" description="Acidic residues" evidence="4">
    <location>
        <begin position="235"/>
        <end position="244"/>
    </location>
</feature>
<feature type="compositionally biased region" description="Acidic residues" evidence="4">
    <location>
        <begin position="131"/>
        <end position="175"/>
    </location>
</feature>
<dbReference type="PANTHER" id="PTHR31973:SF187">
    <property type="entry name" value="MUTATOR TRANSPOSASE MUDRA PROTEIN"/>
    <property type="match status" value="1"/>
</dbReference>
<dbReference type="AlphaFoldDB" id="A0A1J3EIJ7"/>
<feature type="compositionally biased region" description="Basic and acidic residues" evidence="4">
    <location>
        <begin position="176"/>
        <end position="202"/>
    </location>
</feature>
<dbReference type="GO" id="GO:0008270">
    <property type="term" value="F:zinc ion binding"/>
    <property type="evidence" value="ECO:0007669"/>
    <property type="project" value="InterPro"/>
</dbReference>
<feature type="compositionally biased region" description="Low complexity" evidence="4">
    <location>
        <begin position="909"/>
        <end position="929"/>
    </location>
</feature>
<dbReference type="InterPro" id="IPR058594">
    <property type="entry name" value="PB1-like_dom_pln"/>
</dbReference>
<evidence type="ECO:0000256" key="1">
    <source>
        <dbReference type="ARBA" id="ARBA00022578"/>
    </source>
</evidence>
<dbReference type="Pfam" id="PF26130">
    <property type="entry name" value="PB1-like"/>
    <property type="match status" value="1"/>
</dbReference>
<dbReference type="PROSITE" id="PS01007">
    <property type="entry name" value="TRANSPOSASE_MUTATOR"/>
    <property type="match status" value="1"/>
</dbReference>
<dbReference type="PANTHER" id="PTHR31973">
    <property type="entry name" value="POLYPROTEIN, PUTATIVE-RELATED"/>
    <property type="match status" value="1"/>
</dbReference>
<evidence type="ECO:0000256" key="3">
    <source>
        <dbReference type="ARBA" id="ARBA00023172"/>
    </source>
</evidence>
<feature type="region of interest" description="Disordered" evidence="4">
    <location>
        <begin position="863"/>
        <end position="964"/>
    </location>
</feature>
<name>A0A1J3EIJ7_NOCCA</name>
<keyword evidence="3" id="KW-0233">DNA recombination</keyword>
<feature type="compositionally biased region" description="Basic residues" evidence="4">
    <location>
        <begin position="813"/>
        <end position="825"/>
    </location>
</feature>
<evidence type="ECO:0000256" key="4">
    <source>
        <dbReference type="SAM" id="MobiDB-lite"/>
    </source>
</evidence>
<dbReference type="GO" id="GO:0006313">
    <property type="term" value="P:DNA transposition"/>
    <property type="evidence" value="ECO:0007669"/>
    <property type="project" value="InterPro"/>
</dbReference>
<feature type="compositionally biased region" description="Basic residues" evidence="4">
    <location>
        <begin position="948"/>
        <end position="964"/>
    </location>
</feature>
<protein>
    <recommendedName>
        <fullName evidence="5">Zinc finger PMZ-type domain-containing protein</fullName>
    </recommendedName>
</protein>
<accession>A0A1J3EIJ7</accession>
<dbReference type="Pfam" id="PF10551">
    <property type="entry name" value="MULE"/>
    <property type="match status" value="1"/>
</dbReference>
<reference evidence="6" key="1">
    <citation type="submission" date="2016-07" db="EMBL/GenBank/DDBJ databases">
        <title>De novo transcriptome assembly of four accessions of the metal hyperaccumulator plant Noccaea caerulescens.</title>
        <authorList>
            <person name="Blande D."/>
            <person name="Halimaa P."/>
            <person name="Tervahauta A.I."/>
            <person name="Aarts M.G."/>
            <person name="Karenlampi S.O."/>
        </authorList>
    </citation>
    <scope>NUCLEOTIDE SEQUENCE</scope>
</reference>